<evidence type="ECO:0008006" key="4">
    <source>
        <dbReference type="Google" id="ProtNLM"/>
    </source>
</evidence>
<dbReference type="Proteomes" id="UP000537141">
    <property type="component" value="Unassembled WGS sequence"/>
</dbReference>
<evidence type="ECO:0000256" key="1">
    <source>
        <dbReference type="SAM" id="SignalP"/>
    </source>
</evidence>
<sequence length="135" mass="15320">MKNVYIFLGLLAISTSGVAAKFKHQPISLEATSYVKQSLKLDELLKHCDEYGYEIYATGVTTKKYGGEITEIVEWTVTDNIGTKMDLHLYGFETTNGKITAKLSLIHKSEDWQYYLDECKAQNKKLSTTDSYTLM</sequence>
<dbReference type="RefSeq" id="WP_184424473.1">
    <property type="nucleotide sequence ID" value="NZ_AP027362.1"/>
</dbReference>
<organism evidence="2 3">
    <name type="scientific">Thalassotalea piscium</name>
    <dbReference type="NCBI Taxonomy" id="1230533"/>
    <lineage>
        <taxon>Bacteria</taxon>
        <taxon>Pseudomonadati</taxon>
        <taxon>Pseudomonadota</taxon>
        <taxon>Gammaproteobacteria</taxon>
        <taxon>Alteromonadales</taxon>
        <taxon>Colwelliaceae</taxon>
        <taxon>Thalassotalea</taxon>
    </lineage>
</organism>
<evidence type="ECO:0000313" key="2">
    <source>
        <dbReference type="EMBL" id="MBB6543692.1"/>
    </source>
</evidence>
<gene>
    <name evidence="2" type="ORF">HNQ55_002213</name>
</gene>
<protein>
    <recommendedName>
        <fullName evidence="4">DUF3888 domain-containing protein</fullName>
    </recommendedName>
</protein>
<name>A0A7X0TTW4_9GAMM</name>
<evidence type="ECO:0000313" key="3">
    <source>
        <dbReference type="Proteomes" id="UP000537141"/>
    </source>
</evidence>
<feature type="chain" id="PRO_5030836891" description="DUF3888 domain-containing protein" evidence="1">
    <location>
        <begin position="20"/>
        <end position="135"/>
    </location>
</feature>
<comment type="caution">
    <text evidence="2">The sequence shown here is derived from an EMBL/GenBank/DDBJ whole genome shotgun (WGS) entry which is preliminary data.</text>
</comment>
<dbReference type="EMBL" id="JACHHU010000018">
    <property type="protein sequence ID" value="MBB6543692.1"/>
    <property type="molecule type" value="Genomic_DNA"/>
</dbReference>
<accession>A0A7X0TTW4</accession>
<dbReference type="AlphaFoldDB" id="A0A7X0TTW4"/>
<proteinExistence type="predicted"/>
<reference evidence="2 3" key="1">
    <citation type="submission" date="2020-08" db="EMBL/GenBank/DDBJ databases">
        <title>Genomic Encyclopedia of Type Strains, Phase IV (KMG-IV): sequencing the most valuable type-strain genomes for metagenomic binning, comparative biology and taxonomic classification.</title>
        <authorList>
            <person name="Goeker M."/>
        </authorList>
    </citation>
    <scope>NUCLEOTIDE SEQUENCE [LARGE SCALE GENOMIC DNA]</scope>
    <source>
        <strain evidence="2 3">DSM 26287</strain>
    </source>
</reference>
<feature type="signal peptide" evidence="1">
    <location>
        <begin position="1"/>
        <end position="19"/>
    </location>
</feature>
<keyword evidence="1" id="KW-0732">Signal</keyword>
<keyword evidence="3" id="KW-1185">Reference proteome</keyword>